<evidence type="ECO:0000313" key="2">
    <source>
        <dbReference type="EnsemblMetazoa" id="Aqu2.1.07931_001"/>
    </source>
</evidence>
<accession>A0A1X7T0S0</accession>
<dbReference type="Pfam" id="PF18403">
    <property type="entry name" value="Thioredoxin_15"/>
    <property type="match status" value="1"/>
</dbReference>
<dbReference type="AlphaFoldDB" id="A0A1X7T0S0"/>
<sequence length="71" mass="7835">LIGPLGPKESFIFDDLEALYNFEISSHAQTVSNAIDSVDLILPDSDSDTTEYCSDLVMRLASLLRSQTKAR</sequence>
<dbReference type="OrthoDB" id="9350125at2759"/>
<dbReference type="InterPro" id="IPR040525">
    <property type="entry name" value="UGGT_TRXL_4"/>
</dbReference>
<feature type="domain" description="UDP-glucose:glycoprotein glucosyltransferase thioredoxin-like" evidence="1">
    <location>
        <begin position="1"/>
        <end position="64"/>
    </location>
</feature>
<name>A0A1X7T0S0_AMPQE</name>
<reference evidence="2" key="1">
    <citation type="submission" date="2017-05" db="UniProtKB">
        <authorList>
            <consortium name="EnsemblMetazoa"/>
        </authorList>
    </citation>
    <scope>IDENTIFICATION</scope>
</reference>
<dbReference type="InParanoid" id="A0A1X7T0S0"/>
<protein>
    <recommendedName>
        <fullName evidence="1">UDP-glucose:glycoprotein glucosyltransferase thioredoxin-like domain-containing protein</fullName>
    </recommendedName>
</protein>
<organism evidence="2">
    <name type="scientific">Amphimedon queenslandica</name>
    <name type="common">Sponge</name>
    <dbReference type="NCBI Taxonomy" id="400682"/>
    <lineage>
        <taxon>Eukaryota</taxon>
        <taxon>Metazoa</taxon>
        <taxon>Porifera</taxon>
        <taxon>Demospongiae</taxon>
        <taxon>Heteroscleromorpha</taxon>
        <taxon>Haplosclerida</taxon>
        <taxon>Niphatidae</taxon>
        <taxon>Amphimedon</taxon>
    </lineage>
</organism>
<evidence type="ECO:0000259" key="1">
    <source>
        <dbReference type="Pfam" id="PF18403"/>
    </source>
</evidence>
<proteinExistence type="predicted"/>
<dbReference type="EnsemblMetazoa" id="Aqu2.1.07931_001">
    <property type="protein sequence ID" value="Aqu2.1.07931_001"/>
    <property type="gene ID" value="Aqu2.1.07931"/>
</dbReference>